<protein>
    <submittedName>
        <fullName evidence="6">Cu(I)-responsive transcriptional regulator</fullName>
    </submittedName>
</protein>
<dbReference type="Pfam" id="PF13411">
    <property type="entry name" value="MerR_1"/>
    <property type="match status" value="1"/>
</dbReference>
<evidence type="ECO:0000256" key="2">
    <source>
        <dbReference type="ARBA" id="ARBA00023015"/>
    </source>
</evidence>
<dbReference type="PANTHER" id="PTHR30204:SF69">
    <property type="entry name" value="MERR-FAMILY TRANSCRIPTIONAL REGULATOR"/>
    <property type="match status" value="1"/>
</dbReference>
<dbReference type="GO" id="GO:0003677">
    <property type="term" value="F:DNA binding"/>
    <property type="evidence" value="ECO:0007669"/>
    <property type="project" value="UniProtKB-KW"/>
</dbReference>
<organism evidence="6 7">
    <name type="scientific">Marmoricola endophyticus</name>
    <dbReference type="NCBI Taxonomy" id="2040280"/>
    <lineage>
        <taxon>Bacteria</taxon>
        <taxon>Bacillati</taxon>
        <taxon>Actinomycetota</taxon>
        <taxon>Actinomycetes</taxon>
        <taxon>Propionibacteriales</taxon>
        <taxon>Nocardioidaceae</taxon>
        <taxon>Marmoricola</taxon>
    </lineage>
</organism>
<dbReference type="Gene3D" id="1.10.1660.10">
    <property type="match status" value="1"/>
</dbReference>
<dbReference type="PROSITE" id="PS50937">
    <property type="entry name" value="HTH_MERR_2"/>
    <property type="match status" value="1"/>
</dbReference>
<evidence type="ECO:0000313" key="6">
    <source>
        <dbReference type="EMBL" id="GGF40302.1"/>
    </source>
</evidence>
<keyword evidence="2" id="KW-0805">Transcription regulation</keyword>
<evidence type="ECO:0000256" key="3">
    <source>
        <dbReference type="ARBA" id="ARBA00023125"/>
    </source>
</evidence>
<keyword evidence="4" id="KW-0804">Transcription</keyword>
<dbReference type="SUPFAM" id="SSF46955">
    <property type="entry name" value="Putative DNA-binding domain"/>
    <property type="match status" value="1"/>
</dbReference>
<dbReference type="InterPro" id="IPR047057">
    <property type="entry name" value="MerR_fam"/>
</dbReference>
<comment type="caution">
    <text evidence="6">The sequence shown here is derived from an EMBL/GenBank/DDBJ whole genome shotgun (WGS) entry which is preliminary data.</text>
</comment>
<evidence type="ECO:0000313" key="7">
    <source>
        <dbReference type="Proteomes" id="UP000649179"/>
    </source>
</evidence>
<evidence type="ECO:0000259" key="5">
    <source>
        <dbReference type="PROSITE" id="PS50937"/>
    </source>
</evidence>
<keyword evidence="3" id="KW-0238">DNA-binding</keyword>
<keyword evidence="7" id="KW-1185">Reference proteome</keyword>
<dbReference type="PANTHER" id="PTHR30204">
    <property type="entry name" value="REDOX-CYCLING DRUG-SENSING TRANSCRIPTIONAL ACTIVATOR SOXR"/>
    <property type="match status" value="1"/>
</dbReference>
<reference evidence="6" key="2">
    <citation type="submission" date="2020-09" db="EMBL/GenBank/DDBJ databases">
        <authorList>
            <person name="Sun Q."/>
            <person name="Zhou Y."/>
        </authorList>
    </citation>
    <scope>NUCLEOTIDE SEQUENCE</scope>
    <source>
        <strain evidence="6">CGMCC 1.16067</strain>
    </source>
</reference>
<dbReference type="RefSeq" id="WP_188779001.1">
    <property type="nucleotide sequence ID" value="NZ_BMKQ01000001.1"/>
</dbReference>
<dbReference type="GO" id="GO:0003700">
    <property type="term" value="F:DNA-binding transcription factor activity"/>
    <property type="evidence" value="ECO:0007669"/>
    <property type="project" value="InterPro"/>
</dbReference>
<dbReference type="CDD" id="cd00592">
    <property type="entry name" value="HTH_MerR-like"/>
    <property type="match status" value="1"/>
</dbReference>
<sequence length="119" mass="13644">MRIGEAAEEIGVETHVLRHWEDEGVVVPARLDNGYRDYDDEALTRLRIVLACRRAGMSLEQTRLTLHRDATGREAVIRAELVRVERQRAELLRTSRFLEHVLHCRHSLMSRCPGCSALA</sequence>
<dbReference type="InterPro" id="IPR009061">
    <property type="entry name" value="DNA-bd_dom_put_sf"/>
</dbReference>
<dbReference type="AlphaFoldDB" id="A0A917F355"/>
<keyword evidence="1" id="KW-0678">Repressor</keyword>
<feature type="domain" description="HTH merR-type" evidence="5">
    <location>
        <begin position="1"/>
        <end position="68"/>
    </location>
</feature>
<gene>
    <name evidence="6" type="ORF">GCM10011519_12470</name>
</gene>
<dbReference type="SMART" id="SM00422">
    <property type="entry name" value="HTH_MERR"/>
    <property type="match status" value="1"/>
</dbReference>
<evidence type="ECO:0000256" key="4">
    <source>
        <dbReference type="ARBA" id="ARBA00023163"/>
    </source>
</evidence>
<dbReference type="PRINTS" id="PR00040">
    <property type="entry name" value="HTHMERR"/>
</dbReference>
<reference evidence="6" key="1">
    <citation type="journal article" date="2014" name="Int. J. Syst. Evol. Microbiol.">
        <title>Complete genome sequence of Corynebacterium casei LMG S-19264T (=DSM 44701T), isolated from a smear-ripened cheese.</title>
        <authorList>
            <consortium name="US DOE Joint Genome Institute (JGI-PGF)"/>
            <person name="Walter F."/>
            <person name="Albersmeier A."/>
            <person name="Kalinowski J."/>
            <person name="Ruckert C."/>
        </authorList>
    </citation>
    <scope>NUCLEOTIDE SEQUENCE</scope>
    <source>
        <strain evidence="6">CGMCC 1.16067</strain>
    </source>
</reference>
<dbReference type="InterPro" id="IPR000551">
    <property type="entry name" value="MerR-type_HTH_dom"/>
</dbReference>
<proteinExistence type="predicted"/>
<dbReference type="Proteomes" id="UP000649179">
    <property type="component" value="Unassembled WGS sequence"/>
</dbReference>
<dbReference type="EMBL" id="BMKQ01000001">
    <property type="protein sequence ID" value="GGF40302.1"/>
    <property type="molecule type" value="Genomic_DNA"/>
</dbReference>
<evidence type="ECO:0000256" key="1">
    <source>
        <dbReference type="ARBA" id="ARBA00022491"/>
    </source>
</evidence>
<name>A0A917F355_9ACTN</name>
<accession>A0A917F355</accession>